<feature type="non-terminal residue" evidence="5">
    <location>
        <position position="238"/>
    </location>
</feature>
<dbReference type="AlphaFoldDB" id="Q5C353"/>
<sequence length="238" mass="27200">FVSLFSLHIPIQSLSGLNLTKYVYSSGPIISLKYFFTPRIAHNLEMPVDVCLSLPLIDRVKELSSILARGKLQDLHNSVVLIVDNIFGYSNGNDGWALHSIKEADEPYLFGCIREFLSPNGRFLEALSSRLTLEFPTCKYDFPLWLLSIDSQNTVRSSDCKKSQMCLSLNAFTYYMFAFMCYAAHPKWKQKLVLVDFEDSLYCALFCDYLSFYLFTDPVTVNVMASKCNFRGLVSKYL</sequence>
<comment type="subcellular location">
    <subcellularLocation>
        <location evidence="1">Membrane</location>
        <topology evidence="1">Single-pass membrane protein</topology>
    </subcellularLocation>
</comment>
<dbReference type="EMBL" id="AY810033">
    <property type="protein sequence ID" value="AAX25922.2"/>
    <property type="molecule type" value="mRNA"/>
</dbReference>
<dbReference type="PANTHER" id="PTHR12988">
    <property type="entry name" value="SPHINGOMYELIN PHOSPHODIESTERASE 4"/>
    <property type="match status" value="1"/>
</dbReference>
<dbReference type="Pfam" id="PF14724">
    <property type="entry name" value="mit_SMPDase"/>
    <property type="match status" value="1"/>
</dbReference>
<reference evidence="5" key="1">
    <citation type="journal article" date="2006" name="PLoS Pathog.">
        <title>New perspectives on host-parasite interplay by comparative transcriptomic and proteomic analyses of Schistosoma japonicum.</title>
        <authorList>
            <person name="Liu F."/>
            <person name="Lu J."/>
            <person name="Hu W."/>
            <person name="Wang S.Y."/>
            <person name="Cui S.J."/>
            <person name="Chi M."/>
            <person name="Yan Q."/>
            <person name="Wang X.R."/>
            <person name="Song H.D."/>
            <person name="Xu X.N."/>
            <person name="Wang J.J."/>
            <person name="Zhang X.L."/>
            <person name="Zhang X."/>
            <person name="Wang Z.Q."/>
            <person name="Xue C.L."/>
            <person name="Brindley P.J."/>
            <person name="McManus D.P."/>
            <person name="Yang P.Y."/>
            <person name="Feng Z."/>
            <person name="Chen Z."/>
            <person name="Han Z.G."/>
        </authorList>
    </citation>
    <scope>NUCLEOTIDE SEQUENCE</scope>
</reference>
<keyword evidence="4" id="KW-0472">Membrane</keyword>
<dbReference type="GO" id="GO:0046513">
    <property type="term" value="P:ceramide biosynthetic process"/>
    <property type="evidence" value="ECO:0007669"/>
    <property type="project" value="TreeGrafter"/>
</dbReference>
<evidence type="ECO:0000256" key="4">
    <source>
        <dbReference type="ARBA" id="ARBA00023136"/>
    </source>
</evidence>
<keyword evidence="3" id="KW-1133">Transmembrane helix</keyword>
<protein>
    <submittedName>
        <fullName evidence="5">SJCHGC04234 protein</fullName>
    </submittedName>
</protein>
<dbReference type="GO" id="GO:0050290">
    <property type="term" value="F:sphingomyelin phosphodiesterase D activity"/>
    <property type="evidence" value="ECO:0007669"/>
    <property type="project" value="InterPro"/>
</dbReference>
<organism evidence="5">
    <name type="scientific">Schistosoma japonicum</name>
    <name type="common">Blood fluke</name>
    <dbReference type="NCBI Taxonomy" id="6182"/>
    <lineage>
        <taxon>Eukaryota</taxon>
        <taxon>Metazoa</taxon>
        <taxon>Spiralia</taxon>
        <taxon>Lophotrochozoa</taxon>
        <taxon>Platyhelminthes</taxon>
        <taxon>Trematoda</taxon>
        <taxon>Digenea</taxon>
        <taxon>Strigeidida</taxon>
        <taxon>Schistosomatoidea</taxon>
        <taxon>Schistosomatidae</taxon>
        <taxon>Schistosoma</taxon>
    </lineage>
</organism>
<evidence type="ECO:0000256" key="1">
    <source>
        <dbReference type="ARBA" id="ARBA00004167"/>
    </source>
</evidence>
<name>Q5C353_SCHJA</name>
<keyword evidence="2" id="KW-0812">Transmembrane</keyword>
<dbReference type="GO" id="GO:0046475">
    <property type="term" value="P:glycerophospholipid catabolic process"/>
    <property type="evidence" value="ECO:0007669"/>
    <property type="project" value="TreeGrafter"/>
</dbReference>
<dbReference type="GO" id="GO:0006685">
    <property type="term" value="P:sphingomyelin catabolic process"/>
    <property type="evidence" value="ECO:0007669"/>
    <property type="project" value="TreeGrafter"/>
</dbReference>
<accession>Q5C353</accession>
<proteinExistence type="evidence at transcript level"/>
<evidence type="ECO:0000256" key="2">
    <source>
        <dbReference type="ARBA" id="ARBA00022692"/>
    </source>
</evidence>
<dbReference type="InterPro" id="IPR024129">
    <property type="entry name" value="Sphingomy_SMPD4"/>
</dbReference>
<feature type="non-terminal residue" evidence="5">
    <location>
        <position position="1"/>
    </location>
</feature>
<evidence type="ECO:0000313" key="5">
    <source>
        <dbReference type="EMBL" id="AAX25922.2"/>
    </source>
</evidence>
<dbReference type="PANTHER" id="PTHR12988:SF6">
    <property type="entry name" value="SPHINGOMYELIN PHOSPHODIESTERASE 4"/>
    <property type="match status" value="1"/>
</dbReference>
<evidence type="ECO:0000256" key="3">
    <source>
        <dbReference type="ARBA" id="ARBA00022989"/>
    </source>
</evidence>
<dbReference type="GO" id="GO:0016020">
    <property type="term" value="C:membrane"/>
    <property type="evidence" value="ECO:0007669"/>
    <property type="project" value="UniProtKB-SubCell"/>
</dbReference>